<gene>
    <name evidence="3 4" type="primary">LOC6902785</name>
</gene>
<keyword evidence="2" id="KW-1185">Reference proteome</keyword>
<reference evidence="3 4" key="1">
    <citation type="submission" date="2025-04" db="UniProtKB">
        <authorList>
            <consortium name="RefSeq"/>
        </authorList>
    </citation>
    <scope>IDENTIFICATION</scope>
    <source>
        <strain evidence="3 4">MV-25-SWS-2005</strain>
        <tissue evidence="3 4">Whole body</tissue>
    </source>
</reference>
<evidence type="ECO:0000313" key="2">
    <source>
        <dbReference type="Proteomes" id="UP000001819"/>
    </source>
</evidence>
<dbReference type="RefSeq" id="XP_002132522.3">
    <property type="nucleotide sequence ID" value="XM_002132486.3"/>
</dbReference>
<accession>A0A6I8UX95</accession>
<name>A0A6I8UX95_DROPS</name>
<feature type="region of interest" description="Disordered" evidence="1">
    <location>
        <begin position="64"/>
        <end position="104"/>
    </location>
</feature>
<dbReference type="KEGG" id="dpo:6902785"/>
<evidence type="ECO:0000313" key="4">
    <source>
        <dbReference type="RefSeq" id="XP_015035749.2"/>
    </source>
</evidence>
<organism evidence="2 3">
    <name type="scientific">Drosophila pseudoobscura pseudoobscura</name>
    <name type="common">Fruit fly</name>
    <dbReference type="NCBI Taxonomy" id="46245"/>
    <lineage>
        <taxon>Eukaryota</taxon>
        <taxon>Metazoa</taxon>
        <taxon>Ecdysozoa</taxon>
        <taxon>Arthropoda</taxon>
        <taxon>Hexapoda</taxon>
        <taxon>Insecta</taxon>
        <taxon>Pterygota</taxon>
        <taxon>Neoptera</taxon>
        <taxon>Endopterygota</taxon>
        <taxon>Diptera</taxon>
        <taxon>Brachycera</taxon>
        <taxon>Muscomorpha</taxon>
        <taxon>Ephydroidea</taxon>
        <taxon>Drosophilidae</taxon>
        <taxon>Drosophila</taxon>
        <taxon>Sophophora</taxon>
    </lineage>
</organism>
<evidence type="ECO:0000313" key="3">
    <source>
        <dbReference type="RefSeq" id="XP_002132522.3"/>
    </source>
</evidence>
<feature type="compositionally biased region" description="Low complexity" evidence="1">
    <location>
        <begin position="95"/>
        <end position="104"/>
    </location>
</feature>
<dbReference type="ExpressionAtlas" id="A0A6I8UX95">
    <property type="expression patterns" value="baseline"/>
</dbReference>
<dbReference type="RefSeq" id="XP_015035749.2">
    <property type="nucleotide sequence ID" value="XM_015180263.2"/>
</dbReference>
<protein>
    <submittedName>
        <fullName evidence="3 4">Uncharacterized protein</fullName>
    </submittedName>
</protein>
<dbReference type="Proteomes" id="UP000001819">
    <property type="component" value="Chromosome 4"/>
</dbReference>
<dbReference type="AlphaFoldDB" id="A0A6I8UX95"/>
<evidence type="ECO:0000256" key="1">
    <source>
        <dbReference type="SAM" id="MobiDB-lite"/>
    </source>
</evidence>
<proteinExistence type="predicted"/>
<sequence length="120" mass="14008">MLNRQPDYNISDLGYPWPCDTHMKMRRKLPKACGMPPASPNRLLPMRETLNDYFQRLIRQEEDQDDLQARQKHHKNQWNEQQRRRNQKCRDKGETATATGTATATTATTTTIATCDLNNF</sequence>